<keyword evidence="4 18" id="KW-0285">Flavoprotein</keyword>
<evidence type="ECO:0000256" key="18">
    <source>
        <dbReference type="RuleBase" id="RU291113"/>
    </source>
</evidence>
<evidence type="ECO:0000256" key="16">
    <source>
        <dbReference type="ARBA" id="ARBA00049513"/>
    </source>
</evidence>
<feature type="zinc finger region" description="C3H1-type" evidence="17">
    <location>
        <begin position="86"/>
        <end position="120"/>
    </location>
</feature>
<comment type="catalytic activity">
    <reaction evidence="15">
        <text>a 5,6-dihydrouridine in mRNA + NADP(+) = a uridine in mRNA + NADPH + H(+)</text>
        <dbReference type="Rhea" id="RHEA:69855"/>
        <dbReference type="Rhea" id="RHEA-COMP:14658"/>
        <dbReference type="Rhea" id="RHEA-COMP:17789"/>
        <dbReference type="ChEBI" id="CHEBI:15378"/>
        <dbReference type="ChEBI" id="CHEBI:57783"/>
        <dbReference type="ChEBI" id="CHEBI:58349"/>
        <dbReference type="ChEBI" id="CHEBI:65315"/>
        <dbReference type="ChEBI" id="CHEBI:74443"/>
    </reaction>
    <physiologicalReaction direction="right-to-left" evidence="15">
        <dbReference type="Rhea" id="RHEA:69857"/>
    </physiologicalReaction>
</comment>
<feature type="compositionally biased region" description="Basic and acidic residues" evidence="19">
    <location>
        <begin position="25"/>
        <end position="37"/>
    </location>
</feature>
<keyword evidence="17 18" id="KW-0479">Metal-binding</keyword>
<dbReference type="AlphaFoldDB" id="A0A1L0ATF7"/>
<evidence type="ECO:0000256" key="17">
    <source>
        <dbReference type="PROSITE-ProRule" id="PRU00723"/>
    </source>
</evidence>
<dbReference type="GO" id="GO:0106414">
    <property type="term" value="F:mRNA dihydrouridine synthase activity"/>
    <property type="evidence" value="ECO:0007669"/>
    <property type="project" value="RHEA"/>
</dbReference>
<comment type="catalytic activity">
    <reaction evidence="13">
        <text>5,6-dihydrouridine(47) in tRNA + NAD(+) = uridine(47) in tRNA + NADH + H(+)</text>
        <dbReference type="Rhea" id="RHEA:53364"/>
        <dbReference type="Rhea" id="RHEA-COMP:13539"/>
        <dbReference type="Rhea" id="RHEA-COMP:13540"/>
        <dbReference type="ChEBI" id="CHEBI:15378"/>
        <dbReference type="ChEBI" id="CHEBI:57540"/>
        <dbReference type="ChEBI" id="CHEBI:57945"/>
        <dbReference type="ChEBI" id="CHEBI:65315"/>
        <dbReference type="ChEBI" id="CHEBI:74443"/>
        <dbReference type="EC" id="1.3.1.89"/>
    </reaction>
    <physiologicalReaction direction="right-to-left" evidence="13">
        <dbReference type="Rhea" id="RHEA:53366"/>
    </physiologicalReaction>
</comment>
<dbReference type="PROSITE" id="PS01136">
    <property type="entry name" value="UPF0034"/>
    <property type="match status" value="1"/>
</dbReference>
<feature type="domain" description="C3H1-type" evidence="20">
    <location>
        <begin position="86"/>
        <end position="120"/>
    </location>
</feature>
<evidence type="ECO:0000256" key="4">
    <source>
        <dbReference type="ARBA" id="ARBA00022630"/>
    </source>
</evidence>
<dbReference type="InterPro" id="IPR035587">
    <property type="entry name" value="DUS-like_FMN-bd"/>
</dbReference>
<comment type="catalytic activity">
    <reaction evidence="16">
        <text>5,6-dihydrouridine(47) in tRNA + NADP(+) = uridine(47) in tRNA + NADPH + H(+)</text>
        <dbReference type="Rhea" id="RHEA:53360"/>
        <dbReference type="Rhea" id="RHEA-COMP:13539"/>
        <dbReference type="Rhea" id="RHEA-COMP:13540"/>
        <dbReference type="ChEBI" id="CHEBI:15378"/>
        <dbReference type="ChEBI" id="CHEBI:57783"/>
        <dbReference type="ChEBI" id="CHEBI:58349"/>
        <dbReference type="ChEBI" id="CHEBI:65315"/>
        <dbReference type="ChEBI" id="CHEBI:74443"/>
        <dbReference type="EC" id="1.3.1.89"/>
    </reaction>
    <physiologicalReaction direction="right-to-left" evidence="16">
        <dbReference type="Rhea" id="RHEA:53362"/>
    </physiologicalReaction>
</comment>
<feature type="compositionally biased region" description="Basic and acidic residues" evidence="19">
    <location>
        <begin position="56"/>
        <end position="65"/>
    </location>
</feature>
<keyword evidence="11 18" id="KW-0520">NAD</keyword>
<evidence type="ECO:0000256" key="11">
    <source>
        <dbReference type="ARBA" id="ARBA00023027"/>
    </source>
</evidence>
<dbReference type="GO" id="GO:0003723">
    <property type="term" value="F:RNA binding"/>
    <property type="evidence" value="ECO:0007669"/>
    <property type="project" value="TreeGrafter"/>
</dbReference>
<evidence type="ECO:0000256" key="13">
    <source>
        <dbReference type="ARBA" id="ARBA00048266"/>
    </source>
</evidence>
<proteinExistence type="inferred from homology"/>
<evidence type="ECO:0000256" key="1">
    <source>
        <dbReference type="ARBA" id="ARBA00001917"/>
    </source>
</evidence>
<evidence type="ECO:0000256" key="8">
    <source>
        <dbReference type="ARBA" id="ARBA00022771"/>
    </source>
</evidence>
<evidence type="ECO:0000256" key="7">
    <source>
        <dbReference type="ARBA" id="ARBA00022694"/>
    </source>
</evidence>
<evidence type="ECO:0000256" key="6">
    <source>
        <dbReference type="ARBA" id="ARBA00022664"/>
    </source>
</evidence>
<dbReference type="InterPro" id="IPR013785">
    <property type="entry name" value="Aldolase_TIM"/>
</dbReference>
<dbReference type="PANTHER" id="PTHR45846">
    <property type="entry name" value="TRNA-DIHYDROURIDINE(47) SYNTHASE [NAD(P)(+)]-LIKE"/>
    <property type="match status" value="1"/>
</dbReference>
<dbReference type="GO" id="GO:0008270">
    <property type="term" value="F:zinc ion binding"/>
    <property type="evidence" value="ECO:0007669"/>
    <property type="project" value="UniProtKB-KW"/>
</dbReference>
<evidence type="ECO:0000256" key="12">
    <source>
        <dbReference type="ARBA" id="ARBA00045934"/>
    </source>
</evidence>
<keyword evidence="10 18" id="KW-0560">Oxidoreductase</keyword>
<dbReference type="PANTHER" id="PTHR45846:SF1">
    <property type="entry name" value="TRNA-DIHYDROURIDINE(47) SYNTHASE [NAD(P)(+)]-LIKE"/>
    <property type="match status" value="1"/>
</dbReference>
<evidence type="ECO:0000256" key="2">
    <source>
        <dbReference type="ARBA" id="ARBA00012376"/>
    </source>
</evidence>
<organism evidence="21 22">
    <name type="scientific">Hanseniaspora guilliermondii</name>
    <dbReference type="NCBI Taxonomy" id="56406"/>
    <lineage>
        <taxon>Eukaryota</taxon>
        <taxon>Fungi</taxon>
        <taxon>Dikarya</taxon>
        <taxon>Ascomycota</taxon>
        <taxon>Saccharomycotina</taxon>
        <taxon>Saccharomycetes</taxon>
        <taxon>Saccharomycodales</taxon>
        <taxon>Saccharomycodaceae</taxon>
        <taxon>Hanseniaspora</taxon>
    </lineage>
</organism>
<keyword evidence="9 18" id="KW-0521">NADP</keyword>
<dbReference type="CDD" id="cd02801">
    <property type="entry name" value="DUS_like_FMN"/>
    <property type="match status" value="1"/>
</dbReference>
<evidence type="ECO:0000256" key="10">
    <source>
        <dbReference type="ARBA" id="ARBA00023002"/>
    </source>
</evidence>
<comment type="function">
    <text evidence="12">Catalyzes the synthesis of dihydrouridine, a modified base found in the D-loop of most tRNAs. Specifically modifies U47 in cytoplasmic tRNAs. Catalyzes the synthesis of dihydrouridine in some mRNAs, thereby affecting their translation.</text>
</comment>
<evidence type="ECO:0000256" key="5">
    <source>
        <dbReference type="ARBA" id="ARBA00022643"/>
    </source>
</evidence>
<feature type="domain" description="C3H1-type" evidence="20">
    <location>
        <begin position="132"/>
        <end position="162"/>
    </location>
</feature>
<dbReference type="InterPro" id="IPR000571">
    <property type="entry name" value="Znf_CCCH"/>
</dbReference>
<comment type="catalytic activity">
    <reaction evidence="14">
        <text>a 5,6-dihydrouridine in mRNA + NAD(+) = a uridine in mRNA + NADH + H(+)</text>
        <dbReference type="Rhea" id="RHEA:69851"/>
        <dbReference type="Rhea" id="RHEA-COMP:14658"/>
        <dbReference type="Rhea" id="RHEA-COMP:17789"/>
        <dbReference type="ChEBI" id="CHEBI:15378"/>
        <dbReference type="ChEBI" id="CHEBI:57540"/>
        <dbReference type="ChEBI" id="CHEBI:57945"/>
        <dbReference type="ChEBI" id="CHEBI:65315"/>
        <dbReference type="ChEBI" id="CHEBI:74443"/>
    </reaction>
    <physiologicalReaction direction="right-to-left" evidence="14">
        <dbReference type="Rhea" id="RHEA:69853"/>
    </physiologicalReaction>
</comment>
<evidence type="ECO:0000313" key="21">
    <source>
        <dbReference type="EMBL" id="SGZ37842.1"/>
    </source>
</evidence>
<keyword evidence="6" id="KW-0507">mRNA processing</keyword>
<dbReference type="GO" id="GO:0006397">
    <property type="term" value="P:mRNA processing"/>
    <property type="evidence" value="ECO:0007669"/>
    <property type="project" value="UniProtKB-KW"/>
</dbReference>
<dbReference type="Gene3D" id="3.20.20.70">
    <property type="entry name" value="Aldolase class I"/>
    <property type="match status" value="1"/>
</dbReference>
<dbReference type="GO" id="GO:0102265">
    <property type="term" value="F:tRNA-dihydrouridine47 synthase activity"/>
    <property type="evidence" value="ECO:0007669"/>
    <property type="project" value="UniProtKB-EC"/>
</dbReference>
<evidence type="ECO:0000313" key="22">
    <source>
        <dbReference type="Proteomes" id="UP000183365"/>
    </source>
</evidence>
<feature type="compositionally biased region" description="Basic and acidic residues" evidence="19">
    <location>
        <begin position="1"/>
        <end position="12"/>
    </location>
</feature>
<feature type="compositionally biased region" description="Basic residues" evidence="19">
    <location>
        <begin position="66"/>
        <end position="77"/>
    </location>
</feature>
<dbReference type="OrthoDB" id="259935at2759"/>
<dbReference type="EMBL" id="FQNF01000001">
    <property type="protein sequence ID" value="SGZ37842.1"/>
    <property type="molecule type" value="Genomic_DNA"/>
</dbReference>
<dbReference type="InterPro" id="IPR018517">
    <property type="entry name" value="tRNA_hU_synthase_CS"/>
</dbReference>
<gene>
    <name evidence="21" type="ORF">HGUI_00042</name>
</gene>
<evidence type="ECO:0000256" key="19">
    <source>
        <dbReference type="SAM" id="MobiDB-lite"/>
    </source>
</evidence>
<dbReference type="Pfam" id="PF25585">
    <property type="entry name" value="zf-CCCH_DUS3L"/>
    <property type="match status" value="1"/>
</dbReference>
<dbReference type="Pfam" id="PF01207">
    <property type="entry name" value="Dus"/>
    <property type="match status" value="2"/>
</dbReference>
<sequence>MTEVADLKRPLDEQDNLAPSKKSKPSHDGIAHIKPEFIKPINTFQDYENNDDDEGSNERLEDNSGKSKKFKKKKGQNKQREVSNFKESCQLCPKYKYGKITTIDGPCDFQDSCKYCHNIEEYLSSKLPEVDSSFFKTCPIYKEYGHCPMGVKCKFLSSHYSDNSLTFDPEVTIKSYDRNIINVLPQENKVLLSKKNNFEYKDTDKIIQIQESFQQNYLNKHRSKKGTEDEKVLEQKLNPKKELLNEVYETYKDTRYFETKKNKLDYKRKFILAPLTTVGNLPFRRLMKSLSCDITYSEMALSKPLIEGAPSEWALIQAHKEEIPGFAFQIAGNQPWLVGKTCEAINKLLPQKSFSEINLNIGCPIPLVFNSGAGSALMDNPSKLIRMLNIMSYCSGEIPVTAKIRMGIKSDAPTAKSLIKRLVYETDVQAITIHGRSREQRYTKLNDWDYIKDCAVEAKKFEADYKAENDGKINESTARSYDLQFIGNGDIYDARDWHRVMDSCPELDSISIGRGCLIKPWIFEEIKYGDNIDKSSTERLDILKNYAQYSMEHFGTDERGILQARRFFCEFMSFFHRYIPIGILEKQNRLNERPKAFFGRNDLETLLASPDSNDWIKVSEMFYGKANDNFKFTPKHKSNSF</sequence>
<comment type="cofactor">
    <cofactor evidence="1 18">
        <name>FMN</name>
        <dbReference type="ChEBI" id="CHEBI:58210"/>
    </cofactor>
</comment>
<dbReference type="VEuPathDB" id="FungiDB:HGUI_00042"/>
<dbReference type="Proteomes" id="UP000183365">
    <property type="component" value="Unassembled WGS sequence"/>
</dbReference>
<evidence type="ECO:0000256" key="3">
    <source>
        <dbReference type="ARBA" id="ARBA00022143"/>
    </source>
</evidence>
<keyword evidence="17 18" id="KW-0862">Zinc</keyword>
<keyword evidence="8 17" id="KW-0863">Zinc-finger</keyword>
<evidence type="ECO:0000256" key="15">
    <source>
        <dbReference type="ARBA" id="ARBA00049447"/>
    </source>
</evidence>
<keyword evidence="5 18" id="KW-0288">FMN</keyword>
<name>A0A1L0ATF7_9ASCO</name>
<evidence type="ECO:0000256" key="14">
    <source>
        <dbReference type="ARBA" id="ARBA00048342"/>
    </source>
</evidence>
<keyword evidence="22" id="KW-1185">Reference proteome</keyword>
<dbReference type="GO" id="GO:0050660">
    <property type="term" value="F:flavin adenine dinucleotide binding"/>
    <property type="evidence" value="ECO:0007669"/>
    <property type="project" value="UniProtKB-UniRule"/>
</dbReference>
<dbReference type="GO" id="GO:0034399">
    <property type="term" value="C:nuclear periphery"/>
    <property type="evidence" value="ECO:0007669"/>
    <property type="project" value="EnsemblFungi"/>
</dbReference>
<keyword evidence="7 18" id="KW-0819">tRNA processing</keyword>
<accession>A0A1L0ATF7</accession>
<dbReference type="EC" id="1.3.1.89" evidence="2 18"/>
<reference evidence="22" key="1">
    <citation type="submission" date="2016-11" db="EMBL/GenBank/DDBJ databases">
        <authorList>
            <person name="Guldener U."/>
        </authorList>
    </citation>
    <scope>NUCLEOTIDE SEQUENCE [LARGE SCALE GENOMIC DNA]</scope>
</reference>
<protein>
    <recommendedName>
        <fullName evidence="3 18">tRNA-dihydrouridine(47) synthase [NAD(P)(+)]</fullName>
        <ecNumber evidence="2 18">1.3.1.89</ecNumber>
    </recommendedName>
    <alternativeName>
        <fullName evidence="18">tRNA-dihydrouridine synthase 3</fullName>
    </alternativeName>
</protein>
<evidence type="ECO:0000259" key="20">
    <source>
        <dbReference type="PROSITE" id="PS50103"/>
    </source>
</evidence>
<feature type="region of interest" description="Disordered" evidence="19">
    <location>
        <begin position="1"/>
        <end position="79"/>
    </location>
</feature>
<dbReference type="PROSITE" id="PS50103">
    <property type="entry name" value="ZF_C3H1"/>
    <property type="match status" value="2"/>
</dbReference>
<dbReference type="SUPFAM" id="SSF51395">
    <property type="entry name" value="FMN-linked oxidoreductases"/>
    <property type="match status" value="1"/>
</dbReference>
<evidence type="ECO:0000256" key="9">
    <source>
        <dbReference type="ARBA" id="ARBA00022857"/>
    </source>
</evidence>
<feature type="zinc finger region" description="C3H1-type" evidence="17">
    <location>
        <begin position="132"/>
        <end position="162"/>
    </location>
</feature>
<comment type="similarity">
    <text evidence="18">Belongs to the dus family. Dus3 subfamily.</text>
</comment>